<sequence length="368" mass="38632" precursor="true">MNRQSGIALTFFLVVALSTTQLHAAITVATDHGPNPNFDETLFDGMLSNNDLIQGIIATELAGDQGWHPANTNPADRLPAFTDGLGGTNILTGLLNDFPGESVPTKVIQYDLAQPSAIGKINILAGNKNDVDGRIFCTVVIRYSTDNGSNFLPLGGFVPGLGANSNGYYASDNPLTINRPGGAGDIPANLETLVSFMSIFDDASPIIASSVTNLQFDFYANNNADGWERDSFDGENPFTGFDDGQPPAISSPLIWEIDVLEGPSVSADFDMDGDVDGEDFLTWQRGYGINDGSAQPGDGDATGDGNVNGTDLGVWQSTYGQGSLTAASVSVPEPYTMAILGSALIVSMGLGRRMGCPVGNSKEICQVS</sequence>
<reference evidence="2 3" key="1">
    <citation type="submission" date="2019-08" db="EMBL/GenBank/DDBJ databases">
        <title>Deep-cultivation of Planctomycetes and their phenomic and genomic characterization uncovers novel biology.</title>
        <authorList>
            <person name="Wiegand S."/>
            <person name="Jogler M."/>
            <person name="Boedeker C."/>
            <person name="Pinto D."/>
            <person name="Vollmers J."/>
            <person name="Rivas-Marin E."/>
            <person name="Kohn T."/>
            <person name="Peeters S.H."/>
            <person name="Heuer A."/>
            <person name="Rast P."/>
            <person name="Oberbeckmann S."/>
            <person name="Bunk B."/>
            <person name="Jeske O."/>
            <person name="Meyerdierks A."/>
            <person name="Storesund J.E."/>
            <person name="Kallscheuer N."/>
            <person name="Luecker S."/>
            <person name="Lage O.M."/>
            <person name="Pohl T."/>
            <person name="Merkel B.J."/>
            <person name="Hornburger P."/>
            <person name="Mueller R.-W."/>
            <person name="Bruemmer F."/>
            <person name="Labrenz M."/>
            <person name="Spormann A.M."/>
            <person name="Op den Camp H."/>
            <person name="Overmann J."/>
            <person name="Amann R."/>
            <person name="Jetten M.S.M."/>
            <person name="Mascher T."/>
            <person name="Medema M.H."/>
            <person name="Devos D.P."/>
            <person name="Kaster A.-K."/>
            <person name="Ovreas L."/>
            <person name="Rohde M."/>
            <person name="Galperin M.Y."/>
            <person name="Jogler C."/>
        </authorList>
    </citation>
    <scope>NUCLEOTIDE SEQUENCE [LARGE SCALE GENOMIC DNA]</scope>
    <source>
        <strain evidence="2 3">Pr1d</strain>
    </source>
</reference>
<organism evidence="2 3">
    <name type="scientific">Bythopirellula goksoeyrii</name>
    <dbReference type="NCBI Taxonomy" id="1400387"/>
    <lineage>
        <taxon>Bacteria</taxon>
        <taxon>Pseudomonadati</taxon>
        <taxon>Planctomycetota</taxon>
        <taxon>Planctomycetia</taxon>
        <taxon>Pirellulales</taxon>
        <taxon>Lacipirellulaceae</taxon>
        <taxon>Bythopirellula</taxon>
    </lineage>
</organism>
<dbReference type="OrthoDB" id="274772at2"/>
<gene>
    <name evidence="2" type="ORF">Pr1d_36980</name>
</gene>
<keyword evidence="3" id="KW-1185">Reference proteome</keyword>
<keyword evidence="1" id="KW-0732">Signal</keyword>
<evidence type="ECO:0008006" key="4">
    <source>
        <dbReference type="Google" id="ProtNLM"/>
    </source>
</evidence>
<evidence type="ECO:0000256" key="1">
    <source>
        <dbReference type="SAM" id="SignalP"/>
    </source>
</evidence>
<dbReference type="Proteomes" id="UP000323917">
    <property type="component" value="Chromosome"/>
</dbReference>
<accession>A0A5B9QBK0</accession>
<feature type="chain" id="PRO_5022924650" description="PEP-CTERM protein-sorting domain-containing protein" evidence="1">
    <location>
        <begin position="25"/>
        <end position="368"/>
    </location>
</feature>
<dbReference type="KEGG" id="bgok:Pr1d_36980"/>
<dbReference type="AlphaFoldDB" id="A0A5B9QBK0"/>
<dbReference type="EMBL" id="CP042913">
    <property type="protein sequence ID" value="QEG36384.1"/>
    <property type="molecule type" value="Genomic_DNA"/>
</dbReference>
<dbReference type="RefSeq" id="WP_148074733.1">
    <property type="nucleotide sequence ID" value="NZ_CP042913.1"/>
</dbReference>
<name>A0A5B9QBK0_9BACT</name>
<evidence type="ECO:0000313" key="3">
    <source>
        <dbReference type="Proteomes" id="UP000323917"/>
    </source>
</evidence>
<dbReference type="InterPro" id="IPR018247">
    <property type="entry name" value="EF_Hand_1_Ca_BS"/>
</dbReference>
<protein>
    <recommendedName>
        <fullName evidence="4">PEP-CTERM protein-sorting domain-containing protein</fullName>
    </recommendedName>
</protein>
<evidence type="ECO:0000313" key="2">
    <source>
        <dbReference type="EMBL" id="QEG36384.1"/>
    </source>
</evidence>
<feature type="signal peptide" evidence="1">
    <location>
        <begin position="1"/>
        <end position="24"/>
    </location>
</feature>
<proteinExistence type="predicted"/>
<dbReference type="PROSITE" id="PS00018">
    <property type="entry name" value="EF_HAND_1"/>
    <property type="match status" value="1"/>
</dbReference>